<sequence>MAEILKNSYEFYKDIEQNSPENLKNFKVILVEDKNAPASIQDPNLHPRQVNLPTQNESTVFAIWSSNTDEPPPLRGIWITEKGKVTTLWPDHSMTDPILYPCMFLLGDEGYSKDIPYIKVAKKPNNAKEDFDYDKSETGSIAESDCGSVDVYGDEPSRSRPNLSMRAFYRYRFVYNMEIHLPGEQMMVFRQSQAAAVAAGIPGNLPKTMLTEYWSQWREGKSWQFINKKWTLVDDDSIKTTLYEYMPENYWFDKDGKMWKKRMRKRDVLVFGNPSNARELWERFLDHMIKRVGNDPNGNIRNRLADQALAFIEAQLADYGMTNQQFGLDSPSPGMRQDVDEALDNFFFGDKDEDDTASGKKPTIKLNDDQENVWTTVQNAINGTSSNTIFVTGDGGTGKTYLFNAIISRLRDMRIRVIASAYTGCAATLLTGGATVHSVFRFGINIDENYTPSVAMQSFHGKRISDSQVIIIDEVSMLPKHMLEAIDR</sequence>
<dbReference type="GO" id="GO:0005524">
    <property type="term" value="F:ATP binding"/>
    <property type="evidence" value="ECO:0007669"/>
    <property type="project" value="UniProtKB-KW"/>
</dbReference>
<comment type="similarity">
    <text evidence="1">Belongs to the helicase family.</text>
</comment>
<dbReference type="GO" id="GO:0006310">
    <property type="term" value="P:DNA recombination"/>
    <property type="evidence" value="ECO:0007669"/>
    <property type="project" value="UniProtKB-KW"/>
</dbReference>
<comment type="cofactor">
    <cofactor evidence="1">
        <name>Mg(2+)</name>
        <dbReference type="ChEBI" id="CHEBI:18420"/>
    </cofactor>
</comment>
<comment type="catalytic activity">
    <reaction evidence="1">
        <text>ATP + H2O = ADP + phosphate + H(+)</text>
        <dbReference type="Rhea" id="RHEA:13065"/>
        <dbReference type="ChEBI" id="CHEBI:15377"/>
        <dbReference type="ChEBI" id="CHEBI:15378"/>
        <dbReference type="ChEBI" id="CHEBI:30616"/>
        <dbReference type="ChEBI" id="CHEBI:43474"/>
        <dbReference type="ChEBI" id="CHEBI:456216"/>
        <dbReference type="EC" id="5.6.2.3"/>
    </reaction>
</comment>
<dbReference type="Pfam" id="PF05970">
    <property type="entry name" value="PIF1"/>
    <property type="match status" value="1"/>
</dbReference>
<dbReference type="InterPro" id="IPR027417">
    <property type="entry name" value="P-loop_NTPase"/>
</dbReference>
<keyword evidence="1" id="KW-0233">DNA recombination</keyword>
<keyword evidence="3" id="KW-1185">Reference proteome</keyword>
<keyword evidence="1" id="KW-0547">Nucleotide-binding</keyword>
<dbReference type="GO" id="GO:0000723">
    <property type="term" value="P:telomere maintenance"/>
    <property type="evidence" value="ECO:0007669"/>
    <property type="project" value="InterPro"/>
</dbReference>
<evidence type="ECO:0000313" key="3">
    <source>
        <dbReference type="Proteomes" id="UP000887561"/>
    </source>
</evidence>
<keyword evidence="1" id="KW-0378">Hydrolase</keyword>
<dbReference type="WBParaSite" id="scaffold35942_cov159.g22908">
    <property type="protein sequence ID" value="scaffold35942_cov159.g22908"/>
    <property type="gene ID" value="scaffold35942_cov159.g22908"/>
</dbReference>
<keyword evidence="1" id="KW-0227">DNA damage</keyword>
<dbReference type="AlphaFoldDB" id="A0A915MCJ4"/>
<feature type="domain" description="DNA helicase Pif1-like DEAD-box helicase" evidence="2">
    <location>
        <begin position="365"/>
        <end position="488"/>
    </location>
</feature>
<accession>A0A915MCJ4</accession>
<protein>
    <recommendedName>
        <fullName evidence="1">ATP-dependent DNA helicase</fullName>
        <ecNumber evidence="1">5.6.2.3</ecNumber>
    </recommendedName>
</protein>
<reference evidence="4" key="1">
    <citation type="submission" date="2022-11" db="UniProtKB">
        <authorList>
            <consortium name="WormBaseParasite"/>
        </authorList>
    </citation>
    <scope>IDENTIFICATION</scope>
</reference>
<dbReference type="PANTHER" id="PTHR10492:SF57">
    <property type="entry name" value="ATP-DEPENDENT DNA HELICASE"/>
    <property type="match status" value="1"/>
</dbReference>
<keyword evidence="1" id="KW-0234">DNA repair</keyword>
<evidence type="ECO:0000259" key="2">
    <source>
        <dbReference type="Pfam" id="PF05970"/>
    </source>
</evidence>
<dbReference type="Gene3D" id="3.40.50.300">
    <property type="entry name" value="P-loop containing nucleotide triphosphate hydrolases"/>
    <property type="match status" value="1"/>
</dbReference>
<name>A0A915MCJ4_MELJA</name>
<evidence type="ECO:0000256" key="1">
    <source>
        <dbReference type="RuleBase" id="RU363044"/>
    </source>
</evidence>
<dbReference type="GO" id="GO:0016787">
    <property type="term" value="F:hydrolase activity"/>
    <property type="evidence" value="ECO:0007669"/>
    <property type="project" value="UniProtKB-KW"/>
</dbReference>
<evidence type="ECO:0000313" key="4">
    <source>
        <dbReference type="WBParaSite" id="scaffold35942_cov159.g22908"/>
    </source>
</evidence>
<dbReference type="Proteomes" id="UP000887561">
    <property type="component" value="Unplaced"/>
</dbReference>
<dbReference type="GO" id="GO:0043139">
    <property type="term" value="F:5'-3' DNA helicase activity"/>
    <property type="evidence" value="ECO:0007669"/>
    <property type="project" value="UniProtKB-EC"/>
</dbReference>
<dbReference type="SUPFAM" id="SSF52540">
    <property type="entry name" value="P-loop containing nucleoside triphosphate hydrolases"/>
    <property type="match status" value="1"/>
</dbReference>
<dbReference type="GO" id="GO:0006281">
    <property type="term" value="P:DNA repair"/>
    <property type="evidence" value="ECO:0007669"/>
    <property type="project" value="UniProtKB-KW"/>
</dbReference>
<organism evidence="3 4">
    <name type="scientific">Meloidogyne javanica</name>
    <name type="common">Root-knot nematode worm</name>
    <dbReference type="NCBI Taxonomy" id="6303"/>
    <lineage>
        <taxon>Eukaryota</taxon>
        <taxon>Metazoa</taxon>
        <taxon>Ecdysozoa</taxon>
        <taxon>Nematoda</taxon>
        <taxon>Chromadorea</taxon>
        <taxon>Rhabditida</taxon>
        <taxon>Tylenchina</taxon>
        <taxon>Tylenchomorpha</taxon>
        <taxon>Tylenchoidea</taxon>
        <taxon>Meloidogynidae</taxon>
        <taxon>Meloidogyninae</taxon>
        <taxon>Meloidogyne</taxon>
        <taxon>Meloidogyne incognita group</taxon>
    </lineage>
</organism>
<proteinExistence type="inferred from homology"/>
<dbReference type="InterPro" id="IPR010285">
    <property type="entry name" value="DNA_helicase_pif1-like_DEAD"/>
</dbReference>
<keyword evidence="1" id="KW-0067">ATP-binding</keyword>
<dbReference type="EC" id="5.6.2.3" evidence="1"/>
<dbReference type="PANTHER" id="PTHR10492">
    <property type="match status" value="1"/>
</dbReference>
<keyword evidence="1" id="KW-0347">Helicase</keyword>